<evidence type="ECO:0000313" key="2">
    <source>
        <dbReference type="Proteomes" id="UP000239430"/>
    </source>
</evidence>
<comment type="caution">
    <text evidence="1">The sequence shown here is derived from an EMBL/GenBank/DDBJ whole genome shotgun (WGS) entry which is preliminary data.</text>
</comment>
<keyword evidence="2" id="KW-1185">Reference proteome</keyword>
<accession>A0A9X7P4U5</accession>
<dbReference type="Proteomes" id="UP000239430">
    <property type="component" value="Unassembled WGS sequence"/>
</dbReference>
<dbReference type="EMBL" id="PVXL01000072">
    <property type="protein sequence ID" value="PRR69570.1"/>
    <property type="molecule type" value="Genomic_DNA"/>
</dbReference>
<dbReference type="RefSeq" id="WP_054937040.1">
    <property type="nucleotide sequence ID" value="NZ_PVXL01000072.1"/>
</dbReference>
<proteinExistence type="predicted"/>
<reference evidence="1 2" key="1">
    <citation type="submission" date="2018-03" db="EMBL/GenBank/DDBJ databases">
        <title>Genome sequence of Moorella stamsii DSM 26217.</title>
        <authorList>
            <person name="Poehlein A."/>
            <person name="Daniel R."/>
        </authorList>
    </citation>
    <scope>NUCLEOTIDE SEQUENCE [LARGE SCALE GENOMIC DNA]</scope>
    <source>
        <strain evidence="2">DSM 26217</strain>
    </source>
</reference>
<sequence length="123" mass="14086">MATVWDVDEWVRSISSLPIVSFYPTAVAKATGLPLTDVFNRLLYLVNDGKLRLLWEIRCPNYDCVRTLEIVDDPKKIIGKSIYCTSCGEEIEEISSDNIFPAFQISPEYKARVIKKKRLTAER</sequence>
<protein>
    <submittedName>
        <fullName evidence="1">Uncharacterized protein</fullName>
    </submittedName>
</protein>
<dbReference type="AlphaFoldDB" id="A0A9X7P4U5"/>
<name>A0A9X7P4U5_9FIRM</name>
<evidence type="ECO:0000313" key="1">
    <source>
        <dbReference type="EMBL" id="PRR69570.1"/>
    </source>
</evidence>
<gene>
    <name evidence="1" type="ORF">MOST_29920</name>
</gene>
<organism evidence="1 2">
    <name type="scientific">Neomoorella stamsii</name>
    <dbReference type="NCBI Taxonomy" id="1266720"/>
    <lineage>
        <taxon>Bacteria</taxon>
        <taxon>Bacillati</taxon>
        <taxon>Bacillota</taxon>
        <taxon>Clostridia</taxon>
        <taxon>Neomoorellales</taxon>
        <taxon>Neomoorellaceae</taxon>
        <taxon>Neomoorella</taxon>
    </lineage>
</organism>